<feature type="domain" description="ATPase PglY 5th" evidence="2">
    <location>
        <begin position="848"/>
        <end position="948"/>
    </location>
</feature>
<evidence type="ECO:0000256" key="1">
    <source>
        <dbReference type="SAM" id="MobiDB-lite"/>
    </source>
</evidence>
<reference evidence="5" key="1">
    <citation type="journal article" date="2019" name="Int. J. Syst. Evol. Microbiol.">
        <title>The Global Catalogue of Microorganisms (GCM) 10K type strain sequencing project: providing services to taxonomists for standard genome sequencing and annotation.</title>
        <authorList>
            <consortium name="The Broad Institute Genomics Platform"/>
            <consortium name="The Broad Institute Genome Sequencing Center for Infectious Disease"/>
            <person name="Wu L."/>
            <person name="Ma J."/>
        </authorList>
    </citation>
    <scope>NUCLEOTIDE SEQUENCE [LARGE SCALE GENOMIC DNA]</scope>
    <source>
        <strain evidence="5">JCM 17440</strain>
    </source>
</reference>
<feature type="region of interest" description="Disordered" evidence="1">
    <location>
        <begin position="1169"/>
        <end position="1255"/>
    </location>
</feature>
<proteinExistence type="predicted"/>
<dbReference type="Pfam" id="PF26381">
    <property type="entry name" value="BREX_PglY_5th"/>
    <property type="match status" value="1"/>
</dbReference>
<sequence>MAELYLRDVLDIPEEVLAGDYKVELTGGFDEVDQRIDEYVVTDQLKQAFRESLGMVKASVRGGKSNAAYLHGSFGSGKSHFMTVLYALLENHPTARRKVEFQDLVAEHDGWLRDQKFMMVPFHLVGVTDLDSAILGGYAAEARRLGLATPPVHRSDAMLRDARRQREFLADDAMFAQWLGGSAPARPEPDDDLPNLDLGGVAAARWSTAELDRALEAPPGDPLRAALESALLDGPFSTYAYGARGAAGTYLPLENGLAAMSRHAQQHGYTGLILFLDELILWLQAHMSNQQKVNNEVSKLVKLIESGDSDRPVPIVSFISRQRNLSQLVGEDVVGADVKNLEAAVQYLAGRFKVVNLEDRNLPEIIKKRILRPRAGMESVLDEAFTKVESYNAAVRDALLDAHGATQADWNDFRDVYPLSPALLNVLVALAGALQRERTGLKLLNTMLSRRRDDLRLGDLVPLGDLWDVLGHDVGEAFTDHLKQEAETARHFHAKVRAHLRERYGSEEHRDFRADDRIVKTLILSALAPDVSALSRLTGARLAALNQGSIQSRLSTPGSVVGTRLRELIAAGFGEIRADGDHDPVFTLHLSDLDVEPLLEQVGDQDNLGARRIWVKNRLWELLGVSDTGAFVSERDVVWRGSRRTVEFVFENVRDPAALPDEQFRPSVEGRIRFIIDYPFDVRGKYPSDDAGRVDELRRDGFEADSLVWLPDHLSTHKANQLGRLLKIRYLLERDRLDDYASHLASDQRIRVRHQLQAQADNLASQLTALLQQLYGISGGDDGNVSAEVQDGQHVLSLRPGHERPRLHGGAGFEYTMLALADSLYSRIYPKHPDLDLTHTRKAVTPGELRTVLSWITKAMEDRSGRTVVDRDKLGLLKRIVHPLELGEVHDGPLNVSYEWRRRIDQLAARHGRAGGDYPVEEIRQWIAEHGWTGLDKSVSNLVIAVYALLADRDWVLNGGRPEPFPGLEAVGSGWALRDQPKPSDQQYAKARARVAALFGISVPETLSGRNVRGLAEHIREKVRDLEAPVNDVRRALEAHAPSLGIQDPDTPRRRSARHAADLLARLAAVQDQNTPLVQAFADADYDISDPVLGAALVSAPAVLGALGGVQWGVLDGVAAFAGRGDSVGERAERLVQEVTEAARADEFVQSLPPALEAANERAVALLTEASRQPRPEPERGNSGQGNSGQGNSGQGSAGPGDDVGQGAGQVSLTDHGDPTIPSRADGASGGAEAGVPHPRTSTGNAPSHGRRRVEPAHLERALGEAVAGIEAEVRAFAAANPGVPIDIAWQPADDPDREPGR</sequence>
<evidence type="ECO:0000313" key="5">
    <source>
        <dbReference type="Proteomes" id="UP001501710"/>
    </source>
</evidence>
<organism evidence="4 5">
    <name type="scientific">Actinomadura meridiana</name>
    <dbReference type="NCBI Taxonomy" id="559626"/>
    <lineage>
        <taxon>Bacteria</taxon>
        <taxon>Bacillati</taxon>
        <taxon>Actinomycetota</taxon>
        <taxon>Actinomycetes</taxon>
        <taxon>Streptosporangiales</taxon>
        <taxon>Thermomonosporaceae</taxon>
        <taxon>Actinomadura</taxon>
    </lineage>
</organism>
<dbReference type="EMBL" id="BAABAS010000004">
    <property type="protein sequence ID" value="GAA4227764.1"/>
    <property type="molecule type" value="Genomic_DNA"/>
</dbReference>
<dbReference type="Proteomes" id="UP001501710">
    <property type="component" value="Unassembled WGS sequence"/>
</dbReference>
<evidence type="ECO:0000313" key="4">
    <source>
        <dbReference type="EMBL" id="GAA4227764.1"/>
    </source>
</evidence>
<comment type="caution">
    <text evidence="4">The sequence shown here is derived from an EMBL/GenBank/DDBJ whole genome shotgun (WGS) entry which is preliminary data.</text>
</comment>
<dbReference type="Pfam" id="PF26382">
    <property type="entry name" value="BREX_PglY_6th"/>
    <property type="match status" value="1"/>
</dbReference>
<dbReference type="InterPro" id="IPR058747">
    <property type="entry name" value="PglY_C"/>
</dbReference>
<gene>
    <name evidence="4" type="ORF">GCM10022254_16250</name>
</gene>
<protein>
    <recommendedName>
        <fullName evidence="6">PglY protein</fullName>
    </recommendedName>
</protein>
<feature type="domain" description="ATPase PglY C-terminal" evidence="3">
    <location>
        <begin position="992"/>
        <end position="1171"/>
    </location>
</feature>
<name>A0ABP8BVP2_9ACTN</name>
<accession>A0ABP8BVP2</accession>
<dbReference type="RefSeq" id="WP_344892189.1">
    <property type="nucleotide sequence ID" value="NZ_BAABAS010000004.1"/>
</dbReference>
<feature type="compositionally biased region" description="Gly residues" evidence="1">
    <location>
        <begin position="1183"/>
        <end position="1208"/>
    </location>
</feature>
<evidence type="ECO:0000259" key="2">
    <source>
        <dbReference type="Pfam" id="PF26381"/>
    </source>
</evidence>
<evidence type="ECO:0008006" key="6">
    <source>
        <dbReference type="Google" id="ProtNLM"/>
    </source>
</evidence>
<evidence type="ECO:0000259" key="3">
    <source>
        <dbReference type="Pfam" id="PF26382"/>
    </source>
</evidence>
<keyword evidence="5" id="KW-1185">Reference proteome</keyword>
<dbReference type="InterPro" id="IPR058748">
    <property type="entry name" value="PglY_5th"/>
</dbReference>